<reference evidence="2 3" key="1">
    <citation type="submission" date="2022-10" db="EMBL/GenBank/DDBJ databases">
        <title>The complete genomes of actinobacterial strains from the NBC collection.</title>
        <authorList>
            <person name="Joergensen T.S."/>
            <person name="Alvarez Arevalo M."/>
            <person name="Sterndorff E.B."/>
            <person name="Faurdal D."/>
            <person name="Vuksanovic O."/>
            <person name="Mourched A.-S."/>
            <person name="Charusanti P."/>
            <person name="Shaw S."/>
            <person name="Blin K."/>
            <person name="Weber T."/>
        </authorList>
    </citation>
    <scope>NUCLEOTIDE SEQUENCE [LARGE SCALE GENOMIC DNA]</scope>
    <source>
        <strain evidence="2 3">NBC_00206</strain>
    </source>
</reference>
<name>A0ABZ1J0V5_9ACTN</name>
<accession>A0ABZ1J0V5</accession>
<gene>
    <name evidence="2" type="ORF">OHU27_21420</name>
</gene>
<proteinExistence type="predicted"/>
<dbReference type="EMBL" id="CP108125">
    <property type="protein sequence ID" value="WTO84838.1"/>
    <property type="molecule type" value="Genomic_DNA"/>
</dbReference>
<feature type="region of interest" description="Disordered" evidence="1">
    <location>
        <begin position="1"/>
        <end position="22"/>
    </location>
</feature>
<evidence type="ECO:0000313" key="2">
    <source>
        <dbReference type="EMBL" id="WTO84838.1"/>
    </source>
</evidence>
<dbReference type="Pfam" id="PF19797">
    <property type="entry name" value="DUF6281"/>
    <property type="match status" value="1"/>
</dbReference>
<dbReference type="RefSeq" id="WP_406258478.1">
    <property type="nucleotide sequence ID" value="NZ_CP108125.1"/>
</dbReference>
<organism evidence="2 3">
    <name type="scientific">Streptomyces nigra</name>
    <dbReference type="NCBI Taxonomy" id="1827580"/>
    <lineage>
        <taxon>Bacteria</taxon>
        <taxon>Bacillati</taxon>
        <taxon>Actinomycetota</taxon>
        <taxon>Actinomycetes</taxon>
        <taxon>Kitasatosporales</taxon>
        <taxon>Streptomycetaceae</taxon>
        <taxon>Streptomyces</taxon>
    </lineage>
</organism>
<evidence type="ECO:0000256" key="1">
    <source>
        <dbReference type="SAM" id="MobiDB-lite"/>
    </source>
</evidence>
<dbReference type="InterPro" id="IPR046248">
    <property type="entry name" value="DUF6281"/>
</dbReference>
<evidence type="ECO:0000313" key="3">
    <source>
        <dbReference type="Proteomes" id="UP001622690"/>
    </source>
</evidence>
<protein>
    <submittedName>
        <fullName evidence="2">DUF6281 family protein</fullName>
    </submittedName>
</protein>
<sequence length="102" mass="10017">MTLAALTTAGCSGDDSKGSGEASCSGLVVYDGRDYLPTGKSVFTVGERLGTATVAACYDTPNEPGTGVAEATTGVYAVEGVDPTEAVAVGDAPSTAAHVTAR</sequence>
<keyword evidence="3" id="KW-1185">Reference proteome</keyword>
<dbReference type="Proteomes" id="UP001622690">
    <property type="component" value="Chromosome"/>
</dbReference>